<accession>A0A1F2WI36</accession>
<reference evidence="1 2" key="1">
    <citation type="journal article" date="2016" name="Nat. Commun.">
        <title>Thousands of microbial genomes shed light on interconnected biogeochemical processes in an aquifer system.</title>
        <authorList>
            <person name="Anantharaman K."/>
            <person name="Brown C.T."/>
            <person name="Hug L.A."/>
            <person name="Sharon I."/>
            <person name="Castelle C.J."/>
            <person name="Probst A.J."/>
            <person name="Thomas B.C."/>
            <person name="Singh A."/>
            <person name="Wilkins M.J."/>
            <person name="Karaoz U."/>
            <person name="Brodie E.L."/>
            <person name="Williams K.H."/>
            <person name="Hubbard S.S."/>
            <person name="Banfield J.F."/>
        </authorList>
    </citation>
    <scope>NUCLEOTIDE SEQUENCE [LARGE SCALE GENOMIC DNA]</scope>
</reference>
<sequence length="88" mass="10514">MGVLSEGPVSFPEFASRLFKNPLVALFPGPQILHCHLDKLESDGRVRCRGEEYGWRLKCCRERRRDKDIKMIIIRRDRRKRDLYAIIW</sequence>
<dbReference type="Proteomes" id="UP000177876">
    <property type="component" value="Unassembled WGS sequence"/>
</dbReference>
<dbReference type="EMBL" id="MELK01000044">
    <property type="protein sequence ID" value="OFW56535.1"/>
    <property type="molecule type" value="Genomic_DNA"/>
</dbReference>
<proteinExistence type="predicted"/>
<evidence type="ECO:0000313" key="2">
    <source>
        <dbReference type="Proteomes" id="UP000177876"/>
    </source>
</evidence>
<protein>
    <submittedName>
        <fullName evidence="1">Uncharacterized protein</fullName>
    </submittedName>
</protein>
<organism evidence="1 2">
    <name type="scientific">Candidatus Solincola sediminis</name>
    <dbReference type="NCBI Taxonomy" id="1797199"/>
    <lineage>
        <taxon>Bacteria</taxon>
        <taxon>Bacillati</taxon>
        <taxon>Actinomycetota</taxon>
        <taxon>Candidatus Geothermincolia</taxon>
        <taxon>Candidatus Geothermincolales</taxon>
        <taxon>Candidatus Geothermincolaceae</taxon>
        <taxon>Candidatus Solincola</taxon>
    </lineage>
</organism>
<name>A0A1F2WI36_9ACTN</name>
<gene>
    <name evidence="1" type="ORF">A2Y75_01055</name>
</gene>
<dbReference type="AlphaFoldDB" id="A0A1F2WI36"/>
<evidence type="ECO:0000313" key="1">
    <source>
        <dbReference type="EMBL" id="OFW56535.1"/>
    </source>
</evidence>
<comment type="caution">
    <text evidence="1">The sequence shown here is derived from an EMBL/GenBank/DDBJ whole genome shotgun (WGS) entry which is preliminary data.</text>
</comment>